<gene>
    <name evidence="2" type="ORF">AFUS01_LOCUS10473</name>
</gene>
<feature type="domain" description="Tc1-like transposase DDE" evidence="1">
    <location>
        <begin position="125"/>
        <end position="263"/>
    </location>
</feature>
<dbReference type="InterPro" id="IPR052338">
    <property type="entry name" value="Transposase_5"/>
</dbReference>
<dbReference type="AlphaFoldDB" id="A0A8J2NWM6"/>
<evidence type="ECO:0000313" key="2">
    <source>
        <dbReference type="EMBL" id="CAG7721247.1"/>
    </source>
</evidence>
<comment type="caution">
    <text evidence="2">The sequence shown here is derived from an EMBL/GenBank/DDBJ whole genome shotgun (WGS) entry which is preliminary data.</text>
</comment>
<proteinExistence type="predicted"/>
<dbReference type="PANTHER" id="PTHR23022">
    <property type="entry name" value="TRANSPOSABLE ELEMENT-RELATED"/>
    <property type="match status" value="1"/>
</dbReference>
<dbReference type="Proteomes" id="UP000708208">
    <property type="component" value="Unassembled WGS sequence"/>
</dbReference>
<evidence type="ECO:0000313" key="3">
    <source>
        <dbReference type="Proteomes" id="UP000708208"/>
    </source>
</evidence>
<name>A0A8J2NWM6_9HEXA</name>
<reference evidence="2" key="1">
    <citation type="submission" date="2021-06" db="EMBL/GenBank/DDBJ databases">
        <authorList>
            <person name="Hodson N. C."/>
            <person name="Mongue J. A."/>
            <person name="Jaron S. K."/>
        </authorList>
    </citation>
    <scope>NUCLEOTIDE SEQUENCE</scope>
</reference>
<protein>
    <recommendedName>
        <fullName evidence="1">Tc1-like transposase DDE domain-containing protein</fullName>
    </recommendedName>
</protein>
<dbReference type="InterPro" id="IPR038717">
    <property type="entry name" value="Tc1-like_DDE_dom"/>
</dbReference>
<keyword evidence="3" id="KW-1185">Reference proteome</keyword>
<accession>A0A8J2NWM6</accession>
<dbReference type="OrthoDB" id="4843387at2759"/>
<sequence length="303" mass="34618">MPSKKKESSVCIRDLIIQYWKGDENGTKTIREISQCVKVPKSTVFDVIRKYKLTGQIRNLPGRGRKPKLSTRDVRKIQRKLVKNPFKPTTEIQAEIQNELGVMVTPQTNRNCIHKGGNSCRTARRKPKRKVWRKPGEALKPRNLLPSVKYGGGNVVFWGCMTASGPSQLEFIDGILNSDIYIDILNRNVKTSSRELGLVRYFTFQQDNDPKHTSKKSAAFFKKNKYKMLEWPAQSPDLNPIEHLWHHLEKVVRKTVVTNKTQLRTTIEEVWKNIDPAVTQNLVDSIPRRLQAVIAASGGITGY</sequence>
<dbReference type="Pfam" id="PF13358">
    <property type="entry name" value="DDE_3"/>
    <property type="match status" value="1"/>
</dbReference>
<organism evidence="2 3">
    <name type="scientific">Allacma fusca</name>
    <dbReference type="NCBI Taxonomy" id="39272"/>
    <lineage>
        <taxon>Eukaryota</taxon>
        <taxon>Metazoa</taxon>
        <taxon>Ecdysozoa</taxon>
        <taxon>Arthropoda</taxon>
        <taxon>Hexapoda</taxon>
        <taxon>Collembola</taxon>
        <taxon>Symphypleona</taxon>
        <taxon>Sminthuridae</taxon>
        <taxon>Allacma</taxon>
    </lineage>
</organism>
<evidence type="ECO:0000259" key="1">
    <source>
        <dbReference type="Pfam" id="PF13358"/>
    </source>
</evidence>
<dbReference type="EMBL" id="CAJVCH010077863">
    <property type="protein sequence ID" value="CAG7721247.1"/>
    <property type="molecule type" value="Genomic_DNA"/>
</dbReference>
<dbReference type="PANTHER" id="PTHR23022:SF135">
    <property type="entry name" value="SI:DKEY-77F5.3"/>
    <property type="match status" value="1"/>
</dbReference>